<dbReference type="EMBL" id="AP018732">
    <property type="protein sequence ID" value="BBE41586.1"/>
    <property type="molecule type" value="Genomic_DNA"/>
</dbReference>
<dbReference type="Gene3D" id="3.40.50.300">
    <property type="entry name" value="P-loop containing nucleotide triphosphate hydrolases"/>
    <property type="match status" value="1"/>
</dbReference>
<dbReference type="PANTHER" id="PTHR43553">
    <property type="entry name" value="HEAVY METAL TRANSPORTER"/>
    <property type="match status" value="1"/>
</dbReference>
<keyword evidence="8" id="KW-1185">Reference proteome</keyword>
<dbReference type="InterPro" id="IPR003439">
    <property type="entry name" value="ABC_transporter-like_ATP-bd"/>
</dbReference>
<dbReference type="SUPFAM" id="SSF52540">
    <property type="entry name" value="P-loop containing nucleoside triphosphate hydrolases"/>
    <property type="match status" value="1"/>
</dbReference>
<evidence type="ECO:0000256" key="4">
    <source>
        <dbReference type="ARBA" id="ARBA00022840"/>
    </source>
</evidence>
<evidence type="ECO:0000313" key="8">
    <source>
        <dbReference type="Proteomes" id="UP000509448"/>
    </source>
</evidence>
<dbReference type="GO" id="GO:0005524">
    <property type="term" value="F:ATP binding"/>
    <property type="evidence" value="ECO:0007669"/>
    <property type="project" value="UniProtKB-KW"/>
</dbReference>
<dbReference type="RefSeq" id="WP_174447917.1">
    <property type="nucleotide sequence ID" value="NZ_AP018732.1"/>
</dbReference>
<dbReference type="InterPro" id="IPR027417">
    <property type="entry name" value="P-loop_NTPase"/>
</dbReference>
<dbReference type="PROSITE" id="PS00211">
    <property type="entry name" value="ABC_TRANSPORTER_1"/>
    <property type="match status" value="1"/>
</dbReference>
<reference evidence="7 8" key="1">
    <citation type="journal article" date="2019" name="ISME J.">
        <title>Isolation and characterization of a thermophilic sulfur- and iron-reducing thaumarchaeote from a terrestrial acidic hot spring.</title>
        <authorList>
            <person name="Kato S."/>
            <person name="Itoh T."/>
            <person name="Yuki M."/>
            <person name="Nagamori M."/>
            <person name="Ohnishi M."/>
            <person name="Uematsu K."/>
            <person name="Suzuki K."/>
            <person name="Takashina T."/>
            <person name="Ohkuma M."/>
        </authorList>
    </citation>
    <scope>NUCLEOTIDE SEQUENCE [LARGE SCALE GENOMIC DNA]</scope>
    <source>
        <strain evidence="7 8">NAS-02</strain>
    </source>
</reference>
<evidence type="ECO:0000256" key="3">
    <source>
        <dbReference type="ARBA" id="ARBA00022741"/>
    </source>
</evidence>
<dbReference type="CDD" id="cd03225">
    <property type="entry name" value="ABC_cobalt_CbiO_domain1"/>
    <property type="match status" value="1"/>
</dbReference>
<evidence type="ECO:0000259" key="6">
    <source>
        <dbReference type="PROSITE" id="PS50893"/>
    </source>
</evidence>
<dbReference type="SMART" id="SM00382">
    <property type="entry name" value="AAA"/>
    <property type="match status" value="1"/>
</dbReference>
<dbReference type="GO" id="GO:0043190">
    <property type="term" value="C:ATP-binding cassette (ABC) transporter complex"/>
    <property type="evidence" value="ECO:0007669"/>
    <property type="project" value="TreeGrafter"/>
</dbReference>
<name>A0A4P2VAS6_9ARCH</name>
<gene>
    <name evidence="7" type="ORF">NAS2_0189</name>
</gene>
<evidence type="ECO:0000256" key="2">
    <source>
        <dbReference type="ARBA" id="ARBA00022448"/>
    </source>
</evidence>
<comment type="subcellular location">
    <subcellularLocation>
        <location evidence="1">Cell membrane</location>
    </subcellularLocation>
</comment>
<dbReference type="Proteomes" id="UP000509448">
    <property type="component" value="Chromosome"/>
</dbReference>
<dbReference type="PROSITE" id="PS50893">
    <property type="entry name" value="ABC_TRANSPORTER_2"/>
    <property type="match status" value="1"/>
</dbReference>
<keyword evidence="2" id="KW-0813">Transport</keyword>
<dbReference type="GO" id="GO:0016887">
    <property type="term" value="F:ATP hydrolysis activity"/>
    <property type="evidence" value="ECO:0007669"/>
    <property type="project" value="InterPro"/>
</dbReference>
<proteinExistence type="predicted"/>
<dbReference type="PANTHER" id="PTHR43553:SF25">
    <property type="entry name" value="ABC-TYPE COBALT TRANSPORT SYSTEM, ATPASE COMPONENT"/>
    <property type="match status" value="1"/>
</dbReference>
<dbReference type="InterPro" id="IPR017871">
    <property type="entry name" value="ABC_transporter-like_CS"/>
</dbReference>
<dbReference type="KEGG" id="ccai:NAS2_0189"/>
<evidence type="ECO:0000256" key="5">
    <source>
        <dbReference type="ARBA" id="ARBA00025157"/>
    </source>
</evidence>
<accession>A0A4P2VAS6</accession>
<dbReference type="InterPro" id="IPR015856">
    <property type="entry name" value="ABC_transpr_CbiO/EcfA_su"/>
</dbReference>
<protein>
    <submittedName>
        <fullName evidence="7">Putative ABC transporter ATP-binding protein</fullName>
    </submittedName>
</protein>
<keyword evidence="4 7" id="KW-0067">ATP-binding</keyword>
<dbReference type="GeneID" id="55584008"/>
<keyword evidence="3" id="KW-0547">Nucleotide-binding</keyword>
<organism evidence="7 8">
    <name type="scientific">Conexivisphaera calida</name>
    <dbReference type="NCBI Taxonomy" id="1874277"/>
    <lineage>
        <taxon>Archaea</taxon>
        <taxon>Nitrososphaerota</taxon>
        <taxon>Conexivisphaeria</taxon>
        <taxon>Conexivisphaerales</taxon>
        <taxon>Conexivisphaeraceae</taxon>
        <taxon>Conexivisphaera</taxon>
    </lineage>
</organism>
<feature type="domain" description="ABC transporter" evidence="6">
    <location>
        <begin position="7"/>
        <end position="238"/>
    </location>
</feature>
<sequence>MGSAAAVEFDHVWYSYSGGKYALRDVSFRVAAGEIVALVGRNGSGKTTALRHLNGLLKPTRGTVSILGVDTKETSAGRLSRHVGLVFQSPRTQLFAQTALEEAAFGPRNFRLKDPLEAARRALASLGLGGFERVPPLSMSGGQQKRLSIAAATSWYPEIVGLDEPTVGQDLVNRMRLLGLIKLWSSRGVTTIIASHDVEFLWLLEPRVIAMSNGSIVADGSAREVLLNQTAVDAMGFRPPQLVEIAEKLRILSGKSKTVADVVSGLTRTGR</sequence>
<dbReference type="GO" id="GO:0042626">
    <property type="term" value="F:ATPase-coupled transmembrane transporter activity"/>
    <property type="evidence" value="ECO:0007669"/>
    <property type="project" value="TreeGrafter"/>
</dbReference>
<dbReference type="Pfam" id="PF00005">
    <property type="entry name" value="ABC_tran"/>
    <property type="match status" value="1"/>
</dbReference>
<evidence type="ECO:0000256" key="1">
    <source>
        <dbReference type="ARBA" id="ARBA00004236"/>
    </source>
</evidence>
<evidence type="ECO:0000313" key="7">
    <source>
        <dbReference type="EMBL" id="BBE41586.1"/>
    </source>
</evidence>
<dbReference type="InterPro" id="IPR003593">
    <property type="entry name" value="AAA+_ATPase"/>
</dbReference>
<comment type="function">
    <text evidence="5">Probably part of an ABC transporter complex. Responsible for energy coupling to the transport system.</text>
</comment>
<dbReference type="OrthoDB" id="35850at2157"/>
<dbReference type="InterPro" id="IPR050095">
    <property type="entry name" value="ECF_ABC_transporter_ATP-bd"/>
</dbReference>
<dbReference type="AlphaFoldDB" id="A0A4P2VAS6"/>